<dbReference type="Gene3D" id="2.60.40.10">
    <property type="entry name" value="Immunoglobulins"/>
    <property type="match status" value="1"/>
</dbReference>
<dbReference type="GO" id="GO:0030979">
    <property type="term" value="P:alpha-glucan biosynthetic process"/>
    <property type="evidence" value="ECO:0007669"/>
    <property type="project" value="UniProtKB-UniRule"/>
</dbReference>
<dbReference type="Gene3D" id="2.60.40.1180">
    <property type="entry name" value="Golgi alpha-mannosidase II"/>
    <property type="match status" value="1"/>
</dbReference>
<dbReference type="Proteomes" id="UP000392064">
    <property type="component" value="Chromosome"/>
</dbReference>
<accession>A0A5Q2MLR3</accession>
<keyword evidence="2 6" id="KW-0328">Glycosyltransferase</keyword>
<comment type="function">
    <text evidence="6">Maltosyltransferase that uses maltose 1-phosphate (M1P) as the sugar donor to elongate linear or branched alpha-(1-&gt;4)-glucans. Is involved in a branched alpha-glucan biosynthetic pathway from trehalose, together with TreS, Mak and GlgB.</text>
</comment>
<feature type="binding site" evidence="6">
    <location>
        <begin position="520"/>
        <end position="521"/>
    </location>
    <ligand>
        <name>alpha-maltose 1-phosphate</name>
        <dbReference type="ChEBI" id="CHEBI:63576"/>
    </ligand>
</feature>
<comment type="subunit">
    <text evidence="1 6">Homodimer.</text>
</comment>
<feature type="binding site" evidence="6">
    <location>
        <position position="346"/>
    </location>
    <ligand>
        <name>alpha-maltose 1-phosphate</name>
        <dbReference type="ChEBI" id="CHEBI:63576"/>
    </ligand>
</feature>
<evidence type="ECO:0000256" key="4">
    <source>
        <dbReference type="ARBA" id="ARBA00023277"/>
    </source>
</evidence>
<evidence type="ECO:0000256" key="1">
    <source>
        <dbReference type="ARBA" id="ARBA00011738"/>
    </source>
</evidence>
<gene>
    <name evidence="6" type="primary">glgE</name>
    <name evidence="8" type="ORF">GEV26_12300</name>
</gene>
<dbReference type="Gene3D" id="1.20.58.80">
    <property type="entry name" value="Phosphotransferase system, lactose/cellobiose-type IIA subunit"/>
    <property type="match status" value="1"/>
</dbReference>
<dbReference type="InterPro" id="IPR026585">
    <property type="entry name" value="GlgE"/>
</dbReference>
<feature type="binding site" evidence="6">
    <location>
        <position position="311"/>
    </location>
    <ligand>
        <name>alpha-maltose 1-phosphate</name>
        <dbReference type="ChEBI" id="CHEBI:63576"/>
    </ligand>
</feature>
<dbReference type="EMBL" id="CP045737">
    <property type="protein sequence ID" value="QGG42086.1"/>
    <property type="molecule type" value="Genomic_DNA"/>
</dbReference>
<dbReference type="InterPro" id="IPR017853">
    <property type="entry name" value="GH"/>
</dbReference>
<reference evidence="8 9" key="1">
    <citation type="submission" date="2019-11" db="EMBL/GenBank/DDBJ databases">
        <authorList>
            <person name="Li J."/>
        </authorList>
    </citation>
    <scope>NUCLEOTIDE SEQUENCE [LARGE SCALE GENOMIC DNA]</scope>
    <source>
        <strain evidence="8 9">MF47</strain>
    </source>
</reference>
<name>A0A5Q2MLR3_9ACTN</name>
<feature type="active site" description="Nucleophile" evidence="6">
    <location>
        <position position="381"/>
    </location>
</feature>
<evidence type="ECO:0000256" key="3">
    <source>
        <dbReference type="ARBA" id="ARBA00022679"/>
    </source>
</evidence>
<dbReference type="EC" id="2.4.99.16" evidence="6"/>
<keyword evidence="4 6" id="KW-0119">Carbohydrate metabolism</keyword>
<dbReference type="CDD" id="cd11344">
    <property type="entry name" value="AmyAc_GlgE_like"/>
    <property type="match status" value="1"/>
</dbReference>
<dbReference type="InterPro" id="IPR013780">
    <property type="entry name" value="Glyco_hydro_b"/>
</dbReference>
<dbReference type="Pfam" id="PF21702">
    <property type="entry name" value="GLGE_C"/>
    <property type="match status" value="1"/>
</dbReference>
<feature type="active site" description="Proton donor" evidence="6">
    <location>
        <position position="410"/>
    </location>
</feature>
<dbReference type="KEGG" id="aef:GEV26_12300"/>
<evidence type="ECO:0000259" key="7">
    <source>
        <dbReference type="SMART" id="SM00642"/>
    </source>
</evidence>
<comment type="similarity">
    <text evidence="6">Belongs to the glycosyl hydrolase 13 family. GlgE subfamily.</text>
</comment>
<dbReference type="PANTHER" id="PTHR47786">
    <property type="entry name" value="ALPHA-1,4-GLUCAN:MALTOSE-1-PHOSPHATE MALTOSYLTRANSFERASE"/>
    <property type="match status" value="1"/>
</dbReference>
<dbReference type="AlphaFoldDB" id="A0A5Q2MLR3"/>
<dbReference type="Pfam" id="PF11896">
    <property type="entry name" value="GlgE_dom_N_S"/>
    <property type="match status" value="1"/>
</dbReference>
<proteinExistence type="inferred from homology"/>
<dbReference type="InterPro" id="IPR021828">
    <property type="entry name" value="GlgE_dom_N/S"/>
</dbReference>
<dbReference type="InterPro" id="IPR013783">
    <property type="entry name" value="Ig-like_fold"/>
</dbReference>
<evidence type="ECO:0000256" key="5">
    <source>
        <dbReference type="ARBA" id="ARBA00048735"/>
    </source>
</evidence>
<evidence type="ECO:0000256" key="2">
    <source>
        <dbReference type="ARBA" id="ARBA00022676"/>
    </source>
</evidence>
<dbReference type="SMART" id="SM00642">
    <property type="entry name" value="Aamy"/>
    <property type="match status" value="1"/>
</dbReference>
<sequence>MTGRLGIDDVQPIVGDGKDPAKAVVGEHVPVTATVWREGHDAVAATVVWTGPDGTERTTRMVEVGTGLDHFAATIVPDAVGTWTFRVDAWGDPWATWTHAASVKVEAGQSADELANDLEIGARLLDQQAGAVRGSTLLKDAAAALRSTRLDVADRVALALGDDVQRAMHDNPVRELVTQGDTHTIWVDRVRAAFGSWYELFPRSTGGVDKAGRPRHGTLRTTAKALDRVARMGFDVVYFPPIHPIGRVNRKGKDNTLTPTPDDVGSPWAIGAAEGGHDAIHPELGSFKDFDALMKRASALGLEVALDLALQAAPDHPWAAQHPEFFTVLPDGTIAFAENPPKKYQDIYPLNFDNDPEGAYAEMLRVTMVWVERGVRIFRVDNPHTKPTSFWAWLISTVKKSHPDVLFLAEAFTRPARLYGLGRAGFTQSYTYFTWRNDKHEIVEFANEIRDHWDESRPNLFVNTPDILPVHLQVGGPAMFAIRAALAATLSPTWGVYSGFELYEHEPQKPGSEEYLHSEKFELRPRDFDAALAEGRSLEPWITRLNEIRRAHPALQQMRTLHVHDVDNEALVAYSKTDPATGDTVVVVVTLDPHGPQQGTVHLDLPTLGLEWDDRLVAHDEVTGETYDWGVDNYVRLDPVRAVAHVISIQPRKA</sequence>
<dbReference type="PANTHER" id="PTHR47786:SF2">
    <property type="entry name" value="GLYCOSYL HYDROLASE FAMILY 13 CATALYTIC DOMAIN-CONTAINING PROTEIN"/>
    <property type="match status" value="1"/>
</dbReference>
<evidence type="ECO:0000256" key="6">
    <source>
        <dbReference type="HAMAP-Rule" id="MF_02124"/>
    </source>
</evidence>
<organism evidence="8 9">
    <name type="scientific">Aeromicrobium yanjiei</name>
    <dbReference type="NCBI Taxonomy" id="2662028"/>
    <lineage>
        <taxon>Bacteria</taxon>
        <taxon>Bacillati</taxon>
        <taxon>Actinomycetota</taxon>
        <taxon>Actinomycetes</taxon>
        <taxon>Propionibacteriales</taxon>
        <taxon>Nocardioidaceae</taxon>
        <taxon>Aeromicrobium</taxon>
    </lineage>
</organism>
<dbReference type="RefSeq" id="WP_153653432.1">
    <property type="nucleotide sequence ID" value="NZ_CP045737.1"/>
</dbReference>
<feature type="domain" description="Glycosyl hydrolase family 13 catalytic" evidence="7">
    <location>
        <begin position="195"/>
        <end position="536"/>
    </location>
</feature>
<comment type="catalytic activity">
    <reaction evidence="5 6">
        <text>alpha-maltose 1-phosphate + [(1-&gt;4)-alpha-D-glucosyl](n) = [(1-&gt;4)-alpha-D-glucosyl](n+2) + phosphate</text>
        <dbReference type="Rhea" id="RHEA:42692"/>
        <dbReference type="Rhea" id="RHEA-COMP:9584"/>
        <dbReference type="Rhea" id="RHEA-COMP:10183"/>
        <dbReference type="ChEBI" id="CHEBI:15444"/>
        <dbReference type="ChEBI" id="CHEBI:43474"/>
        <dbReference type="ChEBI" id="CHEBI:63576"/>
        <dbReference type="EC" id="2.4.99.16"/>
    </reaction>
</comment>
<feature type="binding site" evidence="6">
    <location>
        <position position="382"/>
    </location>
    <ligand>
        <name>alpha-maltose 1-phosphate</name>
        <dbReference type="ChEBI" id="CHEBI:63576"/>
    </ligand>
</feature>
<dbReference type="GO" id="GO:0004553">
    <property type="term" value="F:hydrolase activity, hydrolyzing O-glycosyl compounds"/>
    <property type="evidence" value="ECO:0007669"/>
    <property type="project" value="InterPro"/>
</dbReference>
<dbReference type="InterPro" id="IPR006047">
    <property type="entry name" value="GH13_cat_dom"/>
</dbReference>
<dbReference type="InterPro" id="IPR049171">
    <property type="entry name" value="GLGE_C"/>
</dbReference>
<dbReference type="GO" id="GO:0016758">
    <property type="term" value="F:hexosyltransferase activity"/>
    <property type="evidence" value="ECO:0007669"/>
    <property type="project" value="UniProtKB-UniRule"/>
</dbReference>
<dbReference type="HAMAP" id="MF_02124">
    <property type="entry name" value="GlgE"/>
    <property type="match status" value="1"/>
</dbReference>
<keyword evidence="3 6" id="KW-0808">Transferase</keyword>
<protein>
    <recommendedName>
        <fullName evidence="6">Alpha-1,4-glucan:maltose-1-phosphate maltosyltransferase</fullName>
        <shortName evidence="6">GMPMT</shortName>
        <ecNumber evidence="6">2.4.99.16</ecNumber>
    </recommendedName>
    <alternativeName>
        <fullName evidence="6">(1-&gt;4)-alpha-D-glucan:maltose-1-phosphate alpha-D-maltosyltransferase</fullName>
    </alternativeName>
</protein>
<keyword evidence="9" id="KW-1185">Reference proteome</keyword>
<feature type="binding site" evidence="6">
    <location>
        <position position="251"/>
    </location>
    <ligand>
        <name>alpha-maltose 1-phosphate</name>
        <dbReference type="ChEBI" id="CHEBI:63576"/>
    </ligand>
</feature>
<dbReference type="Gene3D" id="3.20.20.80">
    <property type="entry name" value="Glycosidases"/>
    <property type="match status" value="1"/>
</dbReference>
<evidence type="ECO:0000313" key="9">
    <source>
        <dbReference type="Proteomes" id="UP000392064"/>
    </source>
</evidence>
<evidence type="ECO:0000313" key="8">
    <source>
        <dbReference type="EMBL" id="QGG42086.1"/>
    </source>
</evidence>
<dbReference type="SUPFAM" id="SSF51445">
    <property type="entry name" value="(Trans)glycosidases"/>
    <property type="match status" value="1"/>
</dbReference>
<feature type="site" description="Transition state stabilizer" evidence="6">
    <location>
        <position position="466"/>
    </location>
</feature>